<evidence type="ECO:0000256" key="1">
    <source>
        <dbReference type="SAM" id="MobiDB-lite"/>
    </source>
</evidence>
<protein>
    <recommendedName>
        <fullName evidence="5">DUF5666 domain-containing protein</fullName>
    </recommendedName>
</protein>
<gene>
    <name evidence="3" type="ORF">M6D93_09840</name>
</gene>
<evidence type="ECO:0008006" key="5">
    <source>
        <dbReference type="Google" id="ProtNLM"/>
    </source>
</evidence>
<evidence type="ECO:0000256" key="2">
    <source>
        <dbReference type="SAM" id="Phobius"/>
    </source>
</evidence>
<feature type="region of interest" description="Disordered" evidence="1">
    <location>
        <begin position="49"/>
        <end position="90"/>
    </location>
</feature>
<reference evidence="3" key="2">
    <citation type="submission" date="2022-05" db="EMBL/GenBank/DDBJ databases">
        <authorList>
            <person name="Kim J.-S."/>
            <person name="Lee K."/>
            <person name="Suh M."/>
            <person name="Eom M."/>
            <person name="Kim J.-S."/>
            <person name="Kim D.-S."/>
            <person name="Ko S.-H."/>
            <person name="Shin Y."/>
            <person name="Lee J.-S."/>
        </authorList>
    </citation>
    <scope>NUCLEOTIDE SEQUENCE</scope>
    <source>
        <strain evidence="3">N237</strain>
    </source>
</reference>
<dbReference type="RefSeq" id="WP_249768948.1">
    <property type="nucleotide sequence ID" value="NZ_CP097332.1"/>
</dbReference>
<reference evidence="3" key="1">
    <citation type="journal article" date="2018" name="Int. J. Syst. Evol. Microbiol.">
        <title>Jatrophihabitans telluris sp. nov., isolated from sediment soil of lava forest wetlands and the emended description of the genus Jatrophihabitans.</title>
        <authorList>
            <person name="Lee K.C."/>
            <person name="Suh M.K."/>
            <person name="Eom M.K."/>
            <person name="Kim K.K."/>
            <person name="Kim J.S."/>
            <person name="Kim D.S."/>
            <person name="Ko S.H."/>
            <person name="Shin Y.K."/>
            <person name="Lee J.S."/>
        </authorList>
    </citation>
    <scope>NUCLEOTIDE SEQUENCE</scope>
    <source>
        <strain evidence="3">N237</strain>
    </source>
</reference>
<keyword evidence="2" id="KW-1133">Transmembrane helix</keyword>
<dbReference type="Proteomes" id="UP001056336">
    <property type="component" value="Chromosome"/>
</dbReference>
<organism evidence="3 4">
    <name type="scientific">Jatrophihabitans telluris</name>
    <dbReference type="NCBI Taxonomy" id="2038343"/>
    <lineage>
        <taxon>Bacteria</taxon>
        <taxon>Bacillati</taxon>
        <taxon>Actinomycetota</taxon>
        <taxon>Actinomycetes</taxon>
        <taxon>Jatrophihabitantales</taxon>
        <taxon>Jatrophihabitantaceae</taxon>
        <taxon>Jatrophihabitans</taxon>
    </lineage>
</organism>
<feature type="transmembrane region" description="Helical" evidence="2">
    <location>
        <begin position="25"/>
        <end position="47"/>
    </location>
</feature>
<evidence type="ECO:0000313" key="3">
    <source>
        <dbReference type="EMBL" id="UQX86615.1"/>
    </source>
</evidence>
<evidence type="ECO:0000313" key="4">
    <source>
        <dbReference type="Proteomes" id="UP001056336"/>
    </source>
</evidence>
<dbReference type="EMBL" id="CP097332">
    <property type="protein sequence ID" value="UQX86615.1"/>
    <property type="molecule type" value="Genomic_DNA"/>
</dbReference>
<keyword evidence="2" id="KW-0812">Transmembrane</keyword>
<proteinExistence type="predicted"/>
<keyword evidence="2" id="KW-0472">Membrane</keyword>
<feature type="compositionally biased region" description="Low complexity" evidence="1">
    <location>
        <begin position="49"/>
        <end position="74"/>
    </location>
</feature>
<sequence length="169" mass="16536">MNPEWTPPPAPSSAYPQTPRRKRGLIAAAGLVGVGAVAGAIIGATALSNAATPSTSPSSSSSSSSSSGSTSSTSEATEHHGGGLDLSGTVTAVGSSSVTIKTSTGTVQYAVSSSSDIDKNGESSLSKLVVGDAVTFSVDTVNNVKTIDKLHSGTESLNRPTGGKDNAGG</sequence>
<accession>A0ABY4QRY1</accession>
<name>A0ABY4QRY1_9ACTN</name>
<keyword evidence="4" id="KW-1185">Reference proteome</keyword>
<feature type="region of interest" description="Disordered" evidence="1">
    <location>
        <begin position="149"/>
        <end position="169"/>
    </location>
</feature>